<accession>A0A6L5XFK7</accession>
<dbReference type="CDD" id="cd03801">
    <property type="entry name" value="GT4_PimA-like"/>
    <property type="match status" value="1"/>
</dbReference>
<keyword evidence="3" id="KW-1185">Reference proteome</keyword>
<feature type="domain" description="Glycosyl transferase family 1" evidence="1">
    <location>
        <begin position="165"/>
        <end position="321"/>
    </location>
</feature>
<keyword evidence="2" id="KW-0808">Transferase</keyword>
<evidence type="ECO:0000313" key="3">
    <source>
        <dbReference type="Proteomes" id="UP000483362"/>
    </source>
</evidence>
<dbReference type="SUPFAM" id="SSF53756">
    <property type="entry name" value="UDP-Glycosyltransferase/glycogen phosphorylase"/>
    <property type="match status" value="1"/>
</dbReference>
<dbReference type="EMBL" id="VULT01000018">
    <property type="protein sequence ID" value="MSS18283.1"/>
    <property type="molecule type" value="Genomic_DNA"/>
</dbReference>
<comment type="caution">
    <text evidence="2">The sequence shown here is derived from an EMBL/GenBank/DDBJ whole genome shotgun (WGS) entry which is preliminary data.</text>
</comment>
<dbReference type="GO" id="GO:0016757">
    <property type="term" value="F:glycosyltransferase activity"/>
    <property type="evidence" value="ECO:0007669"/>
    <property type="project" value="InterPro"/>
</dbReference>
<protein>
    <submittedName>
        <fullName evidence="2">Glycosyltransferase</fullName>
    </submittedName>
</protein>
<dbReference type="InterPro" id="IPR001296">
    <property type="entry name" value="Glyco_trans_1"/>
</dbReference>
<evidence type="ECO:0000313" key="2">
    <source>
        <dbReference type="EMBL" id="MSS18283.1"/>
    </source>
</evidence>
<dbReference type="Gene3D" id="3.40.50.2000">
    <property type="entry name" value="Glycogen Phosphorylase B"/>
    <property type="match status" value="2"/>
</dbReference>
<organism evidence="2 3">
    <name type="scientific">Sodaliphilus pleomorphus</name>
    <dbReference type="NCBI Taxonomy" id="2606626"/>
    <lineage>
        <taxon>Bacteria</taxon>
        <taxon>Pseudomonadati</taxon>
        <taxon>Bacteroidota</taxon>
        <taxon>Bacteroidia</taxon>
        <taxon>Bacteroidales</taxon>
        <taxon>Muribaculaceae</taxon>
        <taxon>Sodaliphilus</taxon>
    </lineage>
</organism>
<reference evidence="2 3" key="1">
    <citation type="submission" date="2019-08" db="EMBL/GenBank/DDBJ databases">
        <title>In-depth cultivation of the pig gut microbiome towards novel bacterial diversity and tailored functional studies.</title>
        <authorList>
            <person name="Wylensek D."/>
            <person name="Hitch T.C.A."/>
            <person name="Clavel T."/>
        </authorList>
    </citation>
    <scope>NUCLEOTIDE SEQUENCE [LARGE SCALE GENOMIC DNA]</scope>
    <source>
        <strain evidence="2 3">Oil-RF-744-WCA-WT-10</strain>
    </source>
</reference>
<dbReference type="AlphaFoldDB" id="A0A6L5XFK7"/>
<name>A0A6L5XFK7_9BACT</name>
<dbReference type="Pfam" id="PF00534">
    <property type="entry name" value="Glycos_transf_1"/>
    <property type="match status" value="1"/>
</dbReference>
<dbReference type="Proteomes" id="UP000483362">
    <property type="component" value="Unassembled WGS sequence"/>
</dbReference>
<gene>
    <name evidence="2" type="ORF">FYJ29_11005</name>
</gene>
<dbReference type="PANTHER" id="PTHR12526">
    <property type="entry name" value="GLYCOSYLTRANSFERASE"/>
    <property type="match status" value="1"/>
</dbReference>
<sequence length="348" mass="39070">MDGRKILTVGVANRPVRGGIACVESVYTTFYNPFNHIATAPAGSSSKVRKLFQFGNALFQFLWWMLFHPEIQVVHVHVASQASFWRKRIIINLAKAFRKIVVFHLHGGLFQEFYAHHQQVVQDTIDKCDCVITLSDYWRHWVETTFDCPKVVTINNVIESPKLNKVPHGMFTLLFLGLLAEDKGIYDLLDVIARHKTEFAGRLQLLIGGNGDAERVKNFIAQHGLIDIIKFAGWVSGEKKSQLFNTADAFILPSYHEGVPISILEAESYALPVISTQVGGIPEIVSDSYNGILFKPGDKVAMYEAIVRLMTDERLRMTMGTKSGAVTKTHLSGYVENQLAELYSQLLS</sequence>
<proteinExistence type="predicted"/>
<evidence type="ECO:0000259" key="1">
    <source>
        <dbReference type="Pfam" id="PF00534"/>
    </source>
</evidence>
<dbReference type="RefSeq" id="WP_154326804.1">
    <property type="nucleotide sequence ID" value="NZ_CP045696.1"/>
</dbReference>